<feature type="transmembrane region" description="Helical" evidence="1">
    <location>
        <begin position="94"/>
        <end position="116"/>
    </location>
</feature>
<keyword evidence="1" id="KW-0812">Transmembrane</keyword>
<organism evidence="2 3">
    <name type="scientific">Candidatus Gallacutalibacter pullicola</name>
    <dbReference type="NCBI Taxonomy" id="2840830"/>
    <lineage>
        <taxon>Bacteria</taxon>
        <taxon>Bacillati</taxon>
        <taxon>Bacillota</taxon>
        <taxon>Clostridia</taxon>
        <taxon>Eubacteriales</taxon>
        <taxon>Candidatus Gallacutalibacter</taxon>
    </lineage>
</organism>
<proteinExistence type="predicted"/>
<comment type="caution">
    <text evidence="2">The sequence shown here is derived from an EMBL/GenBank/DDBJ whole genome shotgun (WGS) entry which is preliminary data.</text>
</comment>
<evidence type="ECO:0000256" key="1">
    <source>
        <dbReference type="SAM" id="Phobius"/>
    </source>
</evidence>
<evidence type="ECO:0008006" key="4">
    <source>
        <dbReference type="Google" id="ProtNLM"/>
    </source>
</evidence>
<dbReference type="AlphaFoldDB" id="A0A9D1DNW6"/>
<feature type="transmembrane region" description="Helical" evidence="1">
    <location>
        <begin position="54"/>
        <end position="82"/>
    </location>
</feature>
<dbReference type="Pfam" id="PF06541">
    <property type="entry name" value="ABC_trans_CmpB"/>
    <property type="match status" value="1"/>
</dbReference>
<keyword evidence="1" id="KW-1133">Transmembrane helix</keyword>
<gene>
    <name evidence="2" type="ORF">IAA54_01110</name>
</gene>
<accession>A0A9D1DNW6</accession>
<reference evidence="2" key="1">
    <citation type="submission" date="2020-10" db="EMBL/GenBank/DDBJ databases">
        <authorList>
            <person name="Gilroy R."/>
        </authorList>
    </citation>
    <scope>NUCLEOTIDE SEQUENCE</scope>
    <source>
        <strain evidence="2">ChiSjej1B19-7085</strain>
    </source>
</reference>
<evidence type="ECO:0000313" key="3">
    <source>
        <dbReference type="Proteomes" id="UP000886785"/>
    </source>
</evidence>
<evidence type="ECO:0000313" key="2">
    <source>
        <dbReference type="EMBL" id="HIR56248.1"/>
    </source>
</evidence>
<name>A0A9D1DNW6_9FIRM</name>
<protein>
    <recommendedName>
        <fullName evidence="4">ABC-transporter type IV</fullName>
    </recommendedName>
</protein>
<sequence length="136" mass="14874">MKKDLFLFMAGGSIYPTLEVIWRGRTHISMAVAGGICLCLIDHICNRRMRRRPLLARCCAGSGIITCVELAAGIVVNLILHLDVWDYSALPMNLFGQVCLPFSALWVLLSLPAMGLGRLLDRSRFLCGSPASVPDA</sequence>
<feature type="transmembrane region" description="Helical" evidence="1">
    <location>
        <begin position="20"/>
        <end position="42"/>
    </location>
</feature>
<dbReference type="EMBL" id="DVHF01000011">
    <property type="protein sequence ID" value="HIR56248.1"/>
    <property type="molecule type" value="Genomic_DNA"/>
</dbReference>
<dbReference type="Proteomes" id="UP000886785">
    <property type="component" value="Unassembled WGS sequence"/>
</dbReference>
<reference evidence="2" key="2">
    <citation type="journal article" date="2021" name="PeerJ">
        <title>Extensive microbial diversity within the chicken gut microbiome revealed by metagenomics and culture.</title>
        <authorList>
            <person name="Gilroy R."/>
            <person name="Ravi A."/>
            <person name="Getino M."/>
            <person name="Pursley I."/>
            <person name="Horton D.L."/>
            <person name="Alikhan N.F."/>
            <person name="Baker D."/>
            <person name="Gharbi K."/>
            <person name="Hall N."/>
            <person name="Watson M."/>
            <person name="Adriaenssens E.M."/>
            <person name="Foster-Nyarko E."/>
            <person name="Jarju S."/>
            <person name="Secka A."/>
            <person name="Antonio M."/>
            <person name="Oren A."/>
            <person name="Chaudhuri R.R."/>
            <person name="La Ragione R."/>
            <person name="Hildebrand F."/>
            <person name="Pallen M.J."/>
        </authorList>
    </citation>
    <scope>NUCLEOTIDE SEQUENCE</scope>
    <source>
        <strain evidence="2">ChiSjej1B19-7085</strain>
    </source>
</reference>
<dbReference type="InterPro" id="IPR010540">
    <property type="entry name" value="CmpB_TMEM229"/>
</dbReference>
<keyword evidence="1" id="KW-0472">Membrane</keyword>